<keyword evidence="7" id="KW-0175">Coiled coil</keyword>
<dbReference type="InterPro" id="IPR036871">
    <property type="entry name" value="PX_dom_sf"/>
</dbReference>
<dbReference type="InterPro" id="IPR028662">
    <property type="entry name" value="SNX8/Mvp1"/>
</dbReference>
<dbReference type="GO" id="GO:0006886">
    <property type="term" value="P:intracellular protein transport"/>
    <property type="evidence" value="ECO:0007669"/>
    <property type="project" value="TreeGrafter"/>
</dbReference>
<name>A0A1B9G797_9TREE</name>
<comment type="subcellular location">
    <subcellularLocation>
        <location evidence="1">Membrane</location>
        <topology evidence="1">Peripheral membrane protein</topology>
        <orientation evidence="1">Cytoplasmic side</orientation>
    </subcellularLocation>
</comment>
<dbReference type="PANTHER" id="PTHR46571">
    <property type="entry name" value="SORTING NEXIN-8"/>
    <property type="match status" value="1"/>
</dbReference>
<evidence type="ECO:0000256" key="8">
    <source>
        <dbReference type="SAM" id="MobiDB-lite"/>
    </source>
</evidence>
<keyword evidence="4" id="KW-0813">Transport</keyword>
<evidence type="ECO:0000256" key="6">
    <source>
        <dbReference type="ARBA" id="ARBA00023136"/>
    </source>
</evidence>
<dbReference type="Gene3D" id="1.10.238.10">
    <property type="entry name" value="EF-hand"/>
    <property type="match status" value="1"/>
</dbReference>
<dbReference type="STRING" id="1296100.A0A1B9G797"/>
<evidence type="ECO:0000256" key="7">
    <source>
        <dbReference type="SAM" id="Coils"/>
    </source>
</evidence>
<dbReference type="SUPFAM" id="SSF47473">
    <property type="entry name" value="EF-hand"/>
    <property type="match status" value="1"/>
</dbReference>
<feature type="domain" description="PX" evidence="9">
    <location>
        <begin position="254"/>
        <end position="386"/>
    </location>
</feature>
<evidence type="ECO:0000256" key="3">
    <source>
        <dbReference type="ARBA" id="ARBA00014268"/>
    </source>
</evidence>
<dbReference type="AlphaFoldDB" id="A0A1B9G797"/>
<dbReference type="PANTHER" id="PTHR46571:SF1">
    <property type="entry name" value="SORTING NEXIN-8"/>
    <property type="match status" value="1"/>
</dbReference>
<feature type="region of interest" description="Disordered" evidence="8">
    <location>
        <begin position="191"/>
        <end position="220"/>
    </location>
</feature>
<dbReference type="GO" id="GO:0031901">
    <property type="term" value="C:early endosome membrane"/>
    <property type="evidence" value="ECO:0007669"/>
    <property type="project" value="TreeGrafter"/>
</dbReference>
<evidence type="ECO:0000256" key="5">
    <source>
        <dbReference type="ARBA" id="ARBA00022927"/>
    </source>
</evidence>
<feature type="coiled-coil region" evidence="7">
    <location>
        <begin position="515"/>
        <end position="577"/>
    </location>
</feature>
<dbReference type="GO" id="GO:0034498">
    <property type="term" value="P:early endosome to Golgi transport"/>
    <property type="evidence" value="ECO:0007669"/>
    <property type="project" value="TreeGrafter"/>
</dbReference>
<feature type="compositionally biased region" description="Polar residues" evidence="8">
    <location>
        <begin position="209"/>
        <end position="220"/>
    </location>
</feature>
<accession>A0A1B9G797</accession>
<dbReference type="PROSITE" id="PS50195">
    <property type="entry name" value="PX"/>
    <property type="match status" value="1"/>
</dbReference>
<dbReference type="Pfam" id="PF00787">
    <property type="entry name" value="PX"/>
    <property type="match status" value="1"/>
</dbReference>
<dbReference type="Gene3D" id="3.30.1520.10">
    <property type="entry name" value="Phox-like domain"/>
    <property type="match status" value="1"/>
</dbReference>
<dbReference type="GO" id="GO:0035091">
    <property type="term" value="F:phosphatidylinositol binding"/>
    <property type="evidence" value="ECO:0007669"/>
    <property type="project" value="InterPro"/>
</dbReference>
<evidence type="ECO:0000256" key="1">
    <source>
        <dbReference type="ARBA" id="ARBA00004287"/>
    </source>
</evidence>
<evidence type="ECO:0000259" key="9">
    <source>
        <dbReference type="PROSITE" id="PS50195"/>
    </source>
</evidence>
<gene>
    <name evidence="10" type="ORF">I302_04561</name>
</gene>
<dbReference type="SUPFAM" id="SSF64268">
    <property type="entry name" value="PX domain"/>
    <property type="match status" value="1"/>
</dbReference>
<keyword evidence="5" id="KW-0653">Protein transport</keyword>
<dbReference type="InterPro" id="IPR011992">
    <property type="entry name" value="EF-hand-dom_pair"/>
</dbReference>
<dbReference type="SMART" id="SM00312">
    <property type="entry name" value="PX"/>
    <property type="match status" value="1"/>
</dbReference>
<comment type="similarity">
    <text evidence="2">Belongs to the sorting nexin family.</text>
</comment>
<feature type="region of interest" description="Disordered" evidence="8">
    <location>
        <begin position="30"/>
        <end position="66"/>
    </location>
</feature>
<reference evidence="10" key="1">
    <citation type="submission" date="2013-07" db="EMBL/GenBank/DDBJ databases">
        <title>The Genome Sequence of Cryptococcus bestiolae CBS10118.</title>
        <authorList>
            <consortium name="The Broad Institute Genome Sequencing Platform"/>
            <person name="Cuomo C."/>
            <person name="Litvintseva A."/>
            <person name="Chen Y."/>
            <person name="Heitman J."/>
            <person name="Sun S."/>
            <person name="Springer D."/>
            <person name="Dromer F."/>
            <person name="Young S.K."/>
            <person name="Zeng Q."/>
            <person name="Gargeya S."/>
            <person name="Fitzgerald M."/>
            <person name="Abouelleil A."/>
            <person name="Alvarado L."/>
            <person name="Berlin A.M."/>
            <person name="Chapman S.B."/>
            <person name="Dewar J."/>
            <person name="Goldberg J."/>
            <person name="Griggs A."/>
            <person name="Gujja S."/>
            <person name="Hansen M."/>
            <person name="Howarth C."/>
            <person name="Imamovic A."/>
            <person name="Larimer J."/>
            <person name="McCowan C."/>
            <person name="Murphy C."/>
            <person name="Pearson M."/>
            <person name="Priest M."/>
            <person name="Roberts A."/>
            <person name="Saif S."/>
            <person name="Shea T."/>
            <person name="Sykes S."/>
            <person name="Wortman J."/>
            <person name="Nusbaum C."/>
            <person name="Birren B."/>
        </authorList>
    </citation>
    <scope>NUCLEOTIDE SEQUENCE [LARGE SCALE GENOMIC DNA]</scope>
    <source>
        <strain evidence="10">CBS 10118</strain>
    </source>
</reference>
<dbReference type="InterPro" id="IPR001683">
    <property type="entry name" value="PX_dom"/>
</dbReference>
<dbReference type="OrthoDB" id="10064318at2759"/>
<reference evidence="10" key="2">
    <citation type="submission" date="2014-01" db="EMBL/GenBank/DDBJ databases">
        <title>Evolution of pathogenesis and genome organization in the Tremellales.</title>
        <authorList>
            <person name="Cuomo C."/>
            <person name="Litvintseva A."/>
            <person name="Heitman J."/>
            <person name="Chen Y."/>
            <person name="Sun S."/>
            <person name="Springer D."/>
            <person name="Dromer F."/>
            <person name="Young S."/>
            <person name="Zeng Q."/>
            <person name="Chapman S."/>
            <person name="Gujja S."/>
            <person name="Saif S."/>
            <person name="Birren B."/>
        </authorList>
    </citation>
    <scope>NUCLEOTIDE SEQUENCE</scope>
    <source>
        <strain evidence="10">CBS 10118</strain>
    </source>
</reference>
<evidence type="ECO:0000313" key="10">
    <source>
        <dbReference type="EMBL" id="OCF26871.1"/>
    </source>
</evidence>
<sequence length="665" mass="73075">MFNAPRRMGGGSLPSSAFLTSPGLSSSGYNDPLASTVPAPGMTGGGGFGDVDPWSAAPSPARSGTPRRVVEDITDGITAGPGAGREGLNGLINDPPAIYVSLFDQVDSSRTGHVSLPSVQRLLTTSRLPALMVEKIINLTSRDRSSLARQEFFCALALVALAQSSSEDDEITIERLSASIPNLPLPNLQSSSISNNSLSAPPTGYDLSDPSSSSIPHGITPSTSTGFNAWDTASRTNVFADHHPFGEGGQHVSSGYSANGSAFRSDGVLDESQTGYWKNLERVEVVLKPEKEGWFLQKYRQCDSQKRSSGPVSRRYSDFVWLLDCLIKRYPFRLLPSLPPKRLGPDASFLEARRKALKRFINFVVNHPVIKDDGALNVFLTEGSFESWRKRTKVNTDEESSSKKLNTAQEMAIPSDLDEKLGILRDNLPSILNSYQKLVLLSEKFLIRLINHSADSSRLSLSVRSIGESLNKSCFRCTNSTNDRGTVNTGGESCSLCQGVSKGLDDVGESWIRIAEETERRVTAITDHIESLKSTRDLYLSFRDLFIRHEKLSKDNVDTLRKKVEARNKKIEQLKNGGKPGWEVEVDKLVAANDQDNSTIASSLSRRVFIKACMWHELSVVHHSRQAAQTTLGWREFTNDQIEGTKRLEGVWQGLKDKLEGMPVE</sequence>
<proteinExistence type="inferred from homology"/>
<protein>
    <recommendedName>
        <fullName evidence="3">Sorting nexin MVP1</fullName>
    </recommendedName>
</protein>
<evidence type="ECO:0000256" key="4">
    <source>
        <dbReference type="ARBA" id="ARBA00022448"/>
    </source>
</evidence>
<dbReference type="Pfam" id="PF19566">
    <property type="entry name" value="Snx8_BAR_dom"/>
    <property type="match status" value="1"/>
</dbReference>
<keyword evidence="6" id="KW-0472">Membrane</keyword>
<dbReference type="GO" id="GO:0005829">
    <property type="term" value="C:cytosol"/>
    <property type="evidence" value="ECO:0007669"/>
    <property type="project" value="GOC"/>
</dbReference>
<feature type="compositionally biased region" description="Low complexity" evidence="8">
    <location>
        <begin position="191"/>
        <end position="202"/>
    </location>
</feature>
<dbReference type="VEuPathDB" id="FungiDB:I302_04561"/>
<organism evidence="10">
    <name type="scientific">Kwoniella bestiolae CBS 10118</name>
    <dbReference type="NCBI Taxonomy" id="1296100"/>
    <lineage>
        <taxon>Eukaryota</taxon>
        <taxon>Fungi</taxon>
        <taxon>Dikarya</taxon>
        <taxon>Basidiomycota</taxon>
        <taxon>Agaricomycotina</taxon>
        <taxon>Tremellomycetes</taxon>
        <taxon>Tremellales</taxon>
        <taxon>Cryptococcaceae</taxon>
        <taxon>Kwoniella</taxon>
    </lineage>
</organism>
<dbReference type="EMBL" id="KI894020">
    <property type="protein sequence ID" value="OCF26871.1"/>
    <property type="molecule type" value="Genomic_DNA"/>
</dbReference>
<evidence type="ECO:0000256" key="2">
    <source>
        <dbReference type="ARBA" id="ARBA00010883"/>
    </source>
</evidence>
<dbReference type="InterPro" id="IPR045734">
    <property type="entry name" value="Snx8_BAR_dom"/>
</dbReference>